<evidence type="ECO:0000259" key="1">
    <source>
        <dbReference type="Pfam" id="PF00899"/>
    </source>
</evidence>
<organism evidence="2 3">
    <name type="scientific">Porphyromonas canoris</name>
    <dbReference type="NCBI Taxonomy" id="36875"/>
    <lineage>
        <taxon>Bacteria</taxon>
        <taxon>Pseudomonadati</taxon>
        <taxon>Bacteroidota</taxon>
        <taxon>Bacteroidia</taxon>
        <taxon>Bacteroidales</taxon>
        <taxon>Porphyromonadaceae</taxon>
        <taxon>Porphyromonas</taxon>
    </lineage>
</organism>
<dbReference type="PANTHER" id="PTHR43267">
    <property type="entry name" value="TRNA THREONYLCARBAMOYLADENOSINE DEHYDRATASE"/>
    <property type="match status" value="1"/>
</dbReference>
<dbReference type="SUPFAM" id="SSF69572">
    <property type="entry name" value="Activating enzymes of the ubiquitin-like proteins"/>
    <property type="match status" value="1"/>
</dbReference>
<name>A0ABR4XLE8_9PORP</name>
<dbReference type="InterPro" id="IPR045886">
    <property type="entry name" value="ThiF/MoeB/HesA"/>
</dbReference>
<dbReference type="Gene3D" id="3.40.50.720">
    <property type="entry name" value="NAD(P)-binding Rossmann-like Domain"/>
    <property type="match status" value="1"/>
</dbReference>
<dbReference type="CDD" id="cd00755">
    <property type="entry name" value="YgdL_like"/>
    <property type="match status" value="1"/>
</dbReference>
<dbReference type="PANTHER" id="PTHR43267:SF1">
    <property type="entry name" value="TRNA THREONYLCARBAMOYLADENOSINE DEHYDRATASE"/>
    <property type="match status" value="1"/>
</dbReference>
<gene>
    <name evidence="2" type="ORF">HQ43_04250</name>
</gene>
<evidence type="ECO:0000313" key="2">
    <source>
        <dbReference type="EMBL" id="KGN92709.1"/>
    </source>
</evidence>
<dbReference type="RefSeq" id="WP_036790039.1">
    <property type="nucleotide sequence ID" value="NZ_JQZV01000008.1"/>
</dbReference>
<dbReference type="InterPro" id="IPR000594">
    <property type="entry name" value="ThiF_NAD_FAD-bd"/>
</dbReference>
<evidence type="ECO:0000313" key="3">
    <source>
        <dbReference type="Proteomes" id="UP000030101"/>
    </source>
</evidence>
<keyword evidence="3" id="KW-1185">Reference proteome</keyword>
<sequence length="247" mass="27274">MIENVYGWQERTELLMGTEAMQKLREAHVLVVGAGGVGGYALEMLARVGVGHLTIVDADEVQESNRNRQIIAACSTVGKAKVDLWEERIRDIAPECVVRTHRLFLKDEFTEELLDAEPYAFVIDAIDTLSPKVFLIASLQRRSMPFISAMGAGSKFDPTKLRVGDMKKVGGCPLSRVVRKRLRKLGVSVSFPVVYSEELSDKETLEVTDGENNKKSVNGTVAYLPAVAGCYAAYYAVSVITQKEENE</sequence>
<dbReference type="Proteomes" id="UP000030101">
    <property type="component" value="Unassembled WGS sequence"/>
</dbReference>
<dbReference type="InterPro" id="IPR035985">
    <property type="entry name" value="Ubiquitin-activating_enz"/>
</dbReference>
<feature type="domain" description="THIF-type NAD/FAD binding fold" evidence="1">
    <location>
        <begin position="15"/>
        <end position="246"/>
    </location>
</feature>
<comment type="caution">
    <text evidence="2">The sequence shown here is derived from an EMBL/GenBank/DDBJ whole genome shotgun (WGS) entry which is preliminary data.</text>
</comment>
<protein>
    <submittedName>
        <fullName evidence="2">MoeB</fullName>
    </submittedName>
</protein>
<proteinExistence type="predicted"/>
<dbReference type="EMBL" id="JQZV01000008">
    <property type="protein sequence ID" value="KGN92709.1"/>
    <property type="molecule type" value="Genomic_DNA"/>
</dbReference>
<reference evidence="2 3" key="1">
    <citation type="submission" date="2014-08" db="EMBL/GenBank/DDBJ databases">
        <title>Porphyromonas canoris strain:OH2762 Genome sequencing.</title>
        <authorList>
            <person name="Wallis C."/>
            <person name="Deusch O."/>
            <person name="O'Flynn C."/>
            <person name="Davis I."/>
            <person name="Jospin G."/>
            <person name="Darling A.E."/>
            <person name="Coil D.A."/>
            <person name="Alexiev A."/>
            <person name="Horsfall A."/>
            <person name="Kirkwood N."/>
            <person name="Harris S."/>
            <person name="Eisen J.A."/>
        </authorList>
    </citation>
    <scope>NUCLEOTIDE SEQUENCE [LARGE SCALE GENOMIC DNA]</scope>
    <source>
        <strain evidence="3">COT-108 OH2762</strain>
    </source>
</reference>
<accession>A0ABR4XLE8</accession>
<dbReference type="Pfam" id="PF00899">
    <property type="entry name" value="ThiF"/>
    <property type="match status" value="1"/>
</dbReference>